<evidence type="ECO:0000259" key="1">
    <source>
        <dbReference type="Pfam" id="PF06250"/>
    </source>
</evidence>
<feature type="domain" description="YhcG PDDEXK nuclease" evidence="1">
    <location>
        <begin position="2"/>
        <end position="49"/>
    </location>
</feature>
<dbReference type="Proteomes" id="UP000321083">
    <property type="component" value="Unassembled WGS sequence"/>
</dbReference>
<reference evidence="2 3" key="1">
    <citation type="submission" date="2019-08" db="EMBL/GenBank/DDBJ databases">
        <title>100 year-old enigma solved: identification of Planctomyces bekefii, the type genus and species of the phylum Planctomycetes.</title>
        <authorList>
            <person name="Svetlana D.N."/>
            <person name="Overmann J."/>
        </authorList>
    </citation>
    <scope>NUCLEOTIDE SEQUENCE [LARGE SCALE GENOMIC DNA]</scope>
    <source>
        <strain evidence="2">Phe10_nw2017</strain>
    </source>
</reference>
<organism evidence="2 3">
    <name type="scientific">Planctomyces bekefii</name>
    <dbReference type="NCBI Taxonomy" id="1653850"/>
    <lineage>
        <taxon>Bacteria</taxon>
        <taxon>Pseudomonadati</taxon>
        <taxon>Planctomycetota</taxon>
        <taxon>Planctomycetia</taxon>
        <taxon>Planctomycetales</taxon>
        <taxon>Planctomycetaceae</taxon>
        <taxon>Planctomyces</taxon>
    </lineage>
</organism>
<keyword evidence="3" id="KW-1185">Reference proteome</keyword>
<dbReference type="EMBL" id="SRHE01000117">
    <property type="protein sequence ID" value="TWW10067.1"/>
    <property type="molecule type" value="Genomic_DNA"/>
</dbReference>
<sequence length="61" mass="6967">MKRADDNPAIGILLCTEKGQKLVEYATAGMDKQLFVAKYLVKLPQKEELEAFILKELKAWK</sequence>
<protein>
    <recommendedName>
        <fullName evidence="1">YhcG PDDEXK nuclease domain-containing protein</fullName>
    </recommendedName>
</protein>
<name>A0A5C6M767_9PLAN</name>
<evidence type="ECO:0000313" key="3">
    <source>
        <dbReference type="Proteomes" id="UP000321083"/>
    </source>
</evidence>
<comment type="caution">
    <text evidence="2">The sequence shown here is derived from an EMBL/GenBank/DDBJ whole genome shotgun (WGS) entry which is preliminary data.</text>
</comment>
<accession>A0A5C6M767</accession>
<dbReference type="InterPro" id="IPR009362">
    <property type="entry name" value="YhcG_C"/>
</dbReference>
<dbReference type="Pfam" id="PF06250">
    <property type="entry name" value="YhcG_C"/>
    <property type="match status" value="1"/>
</dbReference>
<gene>
    <name evidence="2" type="ORF">E3A20_08040</name>
</gene>
<dbReference type="AlphaFoldDB" id="A0A5C6M767"/>
<proteinExistence type="predicted"/>
<reference evidence="2 3" key="2">
    <citation type="submission" date="2019-08" db="EMBL/GenBank/DDBJ databases">
        <authorList>
            <person name="Henke P."/>
        </authorList>
    </citation>
    <scope>NUCLEOTIDE SEQUENCE [LARGE SCALE GENOMIC DNA]</scope>
    <source>
        <strain evidence="2">Phe10_nw2017</strain>
    </source>
</reference>
<evidence type="ECO:0000313" key="2">
    <source>
        <dbReference type="EMBL" id="TWW10067.1"/>
    </source>
</evidence>